<evidence type="ECO:0000313" key="2">
    <source>
        <dbReference type="EMBL" id="TWT92727.1"/>
    </source>
</evidence>
<dbReference type="Proteomes" id="UP000320176">
    <property type="component" value="Unassembled WGS sequence"/>
</dbReference>
<proteinExistence type="predicted"/>
<gene>
    <name evidence="2" type="ORF">Pla52n_60920</name>
</gene>
<evidence type="ECO:0000256" key="1">
    <source>
        <dbReference type="SAM" id="SignalP"/>
    </source>
</evidence>
<protein>
    <submittedName>
        <fullName evidence="2">Uncharacterized protein</fullName>
    </submittedName>
</protein>
<organism evidence="2 3">
    <name type="scientific">Stieleria varia</name>
    <dbReference type="NCBI Taxonomy" id="2528005"/>
    <lineage>
        <taxon>Bacteria</taxon>
        <taxon>Pseudomonadati</taxon>
        <taxon>Planctomycetota</taxon>
        <taxon>Planctomycetia</taxon>
        <taxon>Pirellulales</taxon>
        <taxon>Pirellulaceae</taxon>
        <taxon>Stieleria</taxon>
    </lineage>
</organism>
<feature type="chain" id="PRO_5022855639" evidence="1">
    <location>
        <begin position="36"/>
        <end position="202"/>
    </location>
</feature>
<name>A0A5C6A089_9BACT</name>
<dbReference type="EMBL" id="SJPN01000010">
    <property type="protein sequence ID" value="TWT92727.1"/>
    <property type="molecule type" value="Genomic_DNA"/>
</dbReference>
<reference evidence="2 3" key="1">
    <citation type="submission" date="2019-02" db="EMBL/GenBank/DDBJ databases">
        <title>Deep-cultivation of Planctomycetes and their phenomic and genomic characterization uncovers novel biology.</title>
        <authorList>
            <person name="Wiegand S."/>
            <person name="Jogler M."/>
            <person name="Boedeker C."/>
            <person name="Pinto D."/>
            <person name="Vollmers J."/>
            <person name="Rivas-Marin E."/>
            <person name="Kohn T."/>
            <person name="Peeters S.H."/>
            <person name="Heuer A."/>
            <person name="Rast P."/>
            <person name="Oberbeckmann S."/>
            <person name="Bunk B."/>
            <person name="Jeske O."/>
            <person name="Meyerdierks A."/>
            <person name="Storesund J.E."/>
            <person name="Kallscheuer N."/>
            <person name="Luecker S."/>
            <person name="Lage O.M."/>
            <person name="Pohl T."/>
            <person name="Merkel B.J."/>
            <person name="Hornburger P."/>
            <person name="Mueller R.-W."/>
            <person name="Bruemmer F."/>
            <person name="Labrenz M."/>
            <person name="Spormann A.M."/>
            <person name="Op Den Camp H."/>
            <person name="Overmann J."/>
            <person name="Amann R."/>
            <person name="Jetten M.S.M."/>
            <person name="Mascher T."/>
            <person name="Medema M.H."/>
            <person name="Devos D.P."/>
            <person name="Kaster A.-K."/>
            <person name="Ovreas L."/>
            <person name="Rohde M."/>
            <person name="Galperin M.Y."/>
            <person name="Jogler C."/>
        </authorList>
    </citation>
    <scope>NUCLEOTIDE SEQUENCE [LARGE SCALE GENOMIC DNA]</scope>
    <source>
        <strain evidence="2 3">Pla52n</strain>
    </source>
</reference>
<accession>A0A5C6A089</accession>
<evidence type="ECO:0000313" key="3">
    <source>
        <dbReference type="Proteomes" id="UP000320176"/>
    </source>
</evidence>
<comment type="caution">
    <text evidence="2">The sequence shown here is derived from an EMBL/GenBank/DDBJ whole genome shotgun (WGS) entry which is preliminary data.</text>
</comment>
<dbReference type="AlphaFoldDB" id="A0A5C6A089"/>
<sequence precursor="true">MFIHCFFDRPPAVLRSTLTAAVCCLLLLYSSGCSKDDLKEIGQGIVDEGKKLATSATEAVEAQLPATGSIELTTTPALTWETANIELISIGDGRPSMLQIASYDTTKDPSGQSILIHAPTTATSLSTLVDQPLPCSVFLRAQASGPVACTTPGQPILVTLGAINADDNTVSVQIDRGSLMGSDGKTIAIGGGKAIAVVKGDQ</sequence>
<keyword evidence="3" id="KW-1185">Reference proteome</keyword>
<keyword evidence="1" id="KW-0732">Signal</keyword>
<dbReference type="OrthoDB" id="259030at2"/>
<dbReference type="RefSeq" id="WP_146523029.1">
    <property type="nucleotide sequence ID" value="NZ_CP151726.1"/>
</dbReference>
<feature type="signal peptide" evidence="1">
    <location>
        <begin position="1"/>
        <end position="35"/>
    </location>
</feature>